<accession>A0A1M6KGV0</accession>
<organism evidence="3 4">
    <name type="scientific">Reichenbachiella agariperforans</name>
    <dbReference type="NCBI Taxonomy" id="156994"/>
    <lineage>
        <taxon>Bacteria</taxon>
        <taxon>Pseudomonadati</taxon>
        <taxon>Bacteroidota</taxon>
        <taxon>Cytophagia</taxon>
        <taxon>Cytophagales</taxon>
        <taxon>Reichenbachiellaceae</taxon>
        <taxon>Reichenbachiella</taxon>
    </lineage>
</organism>
<keyword evidence="2" id="KW-1133">Transmembrane helix</keyword>
<keyword evidence="2" id="KW-0472">Membrane</keyword>
<evidence type="ECO:0000313" key="4">
    <source>
        <dbReference type="Proteomes" id="UP000184474"/>
    </source>
</evidence>
<evidence type="ECO:0008006" key="5">
    <source>
        <dbReference type="Google" id="ProtNLM"/>
    </source>
</evidence>
<dbReference type="AlphaFoldDB" id="A0A1M6KGV0"/>
<name>A0A1M6KGV0_REIAG</name>
<dbReference type="Proteomes" id="UP000184474">
    <property type="component" value="Unassembled WGS sequence"/>
</dbReference>
<keyword evidence="1" id="KW-0175">Coiled coil</keyword>
<dbReference type="EMBL" id="FRAA01000001">
    <property type="protein sequence ID" value="SHJ58193.1"/>
    <property type="molecule type" value="Genomic_DNA"/>
</dbReference>
<sequence length="184" mass="21710">MKDKLEDFIREQRDEFDDLEPSEALWRGIAGKLDGSEIKSKQSDRYMWLWKVAAVVFVCLSIGLLSERYWTSGVSEEIVAVEEEPSEDIERVERYYSQLIAERRAEIIIVMKQTDIVDDQLLHDLDDLDQMYQELKMDLAQNQNNEKVINAMIRNLQLRVEILNKQLKILDQLIKYEENEAINI</sequence>
<dbReference type="STRING" id="156994.SAMN04488028_101573"/>
<reference evidence="4" key="1">
    <citation type="submission" date="2016-11" db="EMBL/GenBank/DDBJ databases">
        <authorList>
            <person name="Varghese N."/>
            <person name="Submissions S."/>
        </authorList>
    </citation>
    <scope>NUCLEOTIDE SEQUENCE [LARGE SCALE GENOMIC DNA]</scope>
    <source>
        <strain evidence="4">DSM 26134</strain>
    </source>
</reference>
<evidence type="ECO:0000313" key="3">
    <source>
        <dbReference type="EMBL" id="SHJ58193.1"/>
    </source>
</evidence>
<dbReference type="RefSeq" id="WP_073119233.1">
    <property type="nucleotide sequence ID" value="NZ_FRAA01000001.1"/>
</dbReference>
<evidence type="ECO:0000256" key="2">
    <source>
        <dbReference type="SAM" id="Phobius"/>
    </source>
</evidence>
<feature type="transmembrane region" description="Helical" evidence="2">
    <location>
        <begin position="48"/>
        <end position="66"/>
    </location>
</feature>
<gene>
    <name evidence="3" type="ORF">SAMN04488028_101573</name>
</gene>
<feature type="coiled-coil region" evidence="1">
    <location>
        <begin position="125"/>
        <end position="180"/>
    </location>
</feature>
<keyword evidence="4" id="KW-1185">Reference proteome</keyword>
<protein>
    <recommendedName>
        <fullName evidence="5">Anti-sigma factor</fullName>
    </recommendedName>
</protein>
<keyword evidence="2" id="KW-0812">Transmembrane</keyword>
<evidence type="ECO:0000256" key="1">
    <source>
        <dbReference type="SAM" id="Coils"/>
    </source>
</evidence>
<proteinExistence type="predicted"/>